<protein>
    <recommendedName>
        <fullName evidence="4">Transmembrane protein</fullName>
    </recommendedName>
</protein>
<keyword evidence="1" id="KW-1133">Transmembrane helix</keyword>
<comment type="caution">
    <text evidence="2">The sequence shown here is derived from an EMBL/GenBank/DDBJ whole genome shotgun (WGS) entry which is preliminary data.</text>
</comment>
<keyword evidence="3" id="KW-1185">Reference proteome</keyword>
<organism evidence="2 3">
    <name type="scientific">Daphnia magna</name>
    <dbReference type="NCBI Taxonomy" id="35525"/>
    <lineage>
        <taxon>Eukaryota</taxon>
        <taxon>Metazoa</taxon>
        <taxon>Ecdysozoa</taxon>
        <taxon>Arthropoda</taxon>
        <taxon>Crustacea</taxon>
        <taxon>Branchiopoda</taxon>
        <taxon>Diplostraca</taxon>
        <taxon>Cladocera</taxon>
        <taxon>Anomopoda</taxon>
        <taxon>Daphniidae</taxon>
        <taxon>Daphnia</taxon>
    </lineage>
</organism>
<gene>
    <name evidence="2" type="ORF">OUZ56_030963</name>
</gene>
<reference evidence="2 3" key="1">
    <citation type="journal article" date="2023" name="Nucleic Acids Res.">
        <title>The hologenome of Daphnia magna reveals possible DNA methylation and microbiome-mediated evolution of the host genome.</title>
        <authorList>
            <person name="Chaturvedi A."/>
            <person name="Li X."/>
            <person name="Dhandapani V."/>
            <person name="Marshall H."/>
            <person name="Kissane S."/>
            <person name="Cuenca-Cambronero M."/>
            <person name="Asole G."/>
            <person name="Calvet F."/>
            <person name="Ruiz-Romero M."/>
            <person name="Marangio P."/>
            <person name="Guigo R."/>
            <person name="Rago D."/>
            <person name="Mirbahai L."/>
            <person name="Eastwood N."/>
            <person name="Colbourne J.K."/>
            <person name="Zhou J."/>
            <person name="Mallon E."/>
            <person name="Orsini L."/>
        </authorList>
    </citation>
    <scope>NUCLEOTIDE SEQUENCE [LARGE SCALE GENOMIC DNA]</scope>
    <source>
        <strain evidence="2">LRV0_1</strain>
    </source>
</reference>
<feature type="transmembrane region" description="Helical" evidence="1">
    <location>
        <begin position="34"/>
        <end position="52"/>
    </location>
</feature>
<keyword evidence="1" id="KW-0472">Membrane</keyword>
<evidence type="ECO:0000256" key="1">
    <source>
        <dbReference type="SAM" id="Phobius"/>
    </source>
</evidence>
<keyword evidence="1" id="KW-0812">Transmembrane</keyword>
<evidence type="ECO:0000313" key="2">
    <source>
        <dbReference type="EMBL" id="KAK4015999.1"/>
    </source>
</evidence>
<dbReference type="EMBL" id="JAOYFB010000005">
    <property type="protein sequence ID" value="KAK4015999.1"/>
    <property type="molecule type" value="Genomic_DNA"/>
</dbReference>
<sequence length="95" mass="11091">MFEQKDDFVVVVVHHGEGLFDLTRGRRQERERHGALVSLWLVVFIILVDIIIRLDFDCLPKSDGSSSCSRRHVSLIFNSPNKNCGFYSNNFLRHW</sequence>
<accession>A0ABQ9ZU30</accession>
<evidence type="ECO:0008006" key="4">
    <source>
        <dbReference type="Google" id="ProtNLM"/>
    </source>
</evidence>
<dbReference type="Proteomes" id="UP001234178">
    <property type="component" value="Unassembled WGS sequence"/>
</dbReference>
<evidence type="ECO:0000313" key="3">
    <source>
        <dbReference type="Proteomes" id="UP001234178"/>
    </source>
</evidence>
<name>A0ABQ9ZU30_9CRUS</name>
<proteinExistence type="predicted"/>